<dbReference type="GO" id="GO:0005737">
    <property type="term" value="C:cytoplasm"/>
    <property type="evidence" value="ECO:0007669"/>
    <property type="project" value="TreeGrafter"/>
</dbReference>
<dbReference type="PANTHER" id="PTHR48079">
    <property type="entry name" value="PROTEIN YEEZ"/>
    <property type="match status" value="1"/>
</dbReference>
<dbReference type="EMBL" id="CAJVRL010000049">
    <property type="protein sequence ID" value="CAG8953020.1"/>
    <property type="molecule type" value="Genomic_DNA"/>
</dbReference>
<evidence type="ECO:0000313" key="2">
    <source>
        <dbReference type="EMBL" id="CAG8953020.1"/>
    </source>
</evidence>
<dbReference type="Gene3D" id="3.40.50.720">
    <property type="entry name" value="NAD(P)-binding Rossmann-like Domain"/>
    <property type="match status" value="1"/>
</dbReference>
<feature type="domain" description="NAD-dependent epimerase/dehydratase" evidence="1">
    <location>
        <begin position="3"/>
        <end position="221"/>
    </location>
</feature>
<protein>
    <recommendedName>
        <fullName evidence="1">NAD-dependent epimerase/dehydratase domain-containing protein</fullName>
    </recommendedName>
</protein>
<dbReference type="OrthoDB" id="10262413at2759"/>
<dbReference type="Proteomes" id="UP000696280">
    <property type="component" value="Unassembled WGS sequence"/>
</dbReference>
<dbReference type="Pfam" id="PF01370">
    <property type="entry name" value="Epimerase"/>
    <property type="match status" value="1"/>
</dbReference>
<dbReference type="InterPro" id="IPR036291">
    <property type="entry name" value="NAD(P)-bd_dom_sf"/>
</dbReference>
<dbReference type="InterPro" id="IPR051783">
    <property type="entry name" value="NAD(P)-dependent_oxidoreduct"/>
</dbReference>
<sequence>MHVFITGATGFIGTSVVEALHKNGHTVLGLVRSPQSAQKLRATGAKALHGTLEDLEILQQGVKECDGVIHLGFVHELMRSDFEKACAIDATATETIGHALEGTGKPFVYTSGLLGIRSDGVLATEGDDRQGGSTFHLRVKTESKVLGFAAKGVRAMVIRLPPSTHGEGDKGFVPMLIKVAQEKGVSGYIGDGTNVWPSCHRSDAAVLYKLALEKGVAGGVYHAVHDQAVPTKDIAGVIGRKLGVPVVSIAQEEAAGHFGFMARPLGMNAPTSGEKTRKELGWMPVDSRLLEDLESGSYF</sequence>
<dbReference type="SUPFAM" id="SSF51735">
    <property type="entry name" value="NAD(P)-binding Rossmann-fold domains"/>
    <property type="match status" value="1"/>
</dbReference>
<dbReference type="CDD" id="cd05262">
    <property type="entry name" value="SDR_a7"/>
    <property type="match status" value="1"/>
</dbReference>
<reference evidence="2" key="1">
    <citation type="submission" date="2021-07" db="EMBL/GenBank/DDBJ databases">
        <authorList>
            <person name="Durling M."/>
        </authorList>
    </citation>
    <scope>NUCLEOTIDE SEQUENCE</scope>
</reference>
<gene>
    <name evidence="2" type="ORF">HYFRA_00003212</name>
</gene>
<dbReference type="PANTHER" id="PTHR48079:SF9">
    <property type="entry name" value="PUTATIVE-RELATED"/>
    <property type="match status" value="1"/>
</dbReference>
<proteinExistence type="predicted"/>
<comment type="caution">
    <text evidence="2">The sequence shown here is derived from an EMBL/GenBank/DDBJ whole genome shotgun (WGS) entry which is preliminary data.</text>
</comment>
<organism evidence="2 3">
    <name type="scientific">Hymenoscyphus fraxineus</name>
    <dbReference type="NCBI Taxonomy" id="746836"/>
    <lineage>
        <taxon>Eukaryota</taxon>
        <taxon>Fungi</taxon>
        <taxon>Dikarya</taxon>
        <taxon>Ascomycota</taxon>
        <taxon>Pezizomycotina</taxon>
        <taxon>Leotiomycetes</taxon>
        <taxon>Helotiales</taxon>
        <taxon>Helotiaceae</taxon>
        <taxon>Hymenoscyphus</taxon>
    </lineage>
</organism>
<evidence type="ECO:0000259" key="1">
    <source>
        <dbReference type="Pfam" id="PF01370"/>
    </source>
</evidence>
<name>A0A9N9KRX4_9HELO</name>
<accession>A0A9N9KRX4</accession>
<dbReference type="GO" id="GO:0004029">
    <property type="term" value="F:aldehyde dehydrogenase (NAD+) activity"/>
    <property type="evidence" value="ECO:0007669"/>
    <property type="project" value="TreeGrafter"/>
</dbReference>
<dbReference type="AlphaFoldDB" id="A0A9N9KRX4"/>
<keyword evidence="3" id="KW-1185">Reference proteome</keyword>
<evidence type="ECO:0000313" key="3">
    <source>
        <dbReference type="Proteomes" id="UP000696280"/>
    </source>
</evidence>
<dbReference type="InterPro" id="IPR001509">
    <property type="entry name" value="Epimerase_deHydtase"/>
</dbReference>